<accession>J3L492</accession>
<sequence length="120" mass="12868">MISPASTGPLISSTRPLECTMRTTSSAPHGRMHAMQHLMVSMADLPALARSHAAGRFGFAELAHGMAGLQLARAREEENNSTERRVCPLHVRAGGRGGRAHLALGLFAAGMVRAFVYIYI</sequence>
<proteinExistence type="predicted"/>
<dbReference type="Proteomes" id="UP000006038">
    <property type="component" value="Chromosome 1"/>
</dbReference>
<protein>
    <submittedName>
        <fullName evidence="1">Uncharacterized protein</fullName>
    </submittedName>
</protein>
<dbReference type="Gramene" id="OB01G40480.1">
    <property type="protein sequence ID" value="OB01G40480.1"/>
    <property type="gene ID" value="OB01G40480"/>
</dbReference>
<evidence type="ECO:0000313" key="1">
    <source>
        <dbReference type="EnsemblPlants" id="OB01G40480.1"/>
    </source>
</evidence>
<reference evidence="1" key="1">
    <citation type="journal article" date="2013" name="Nat. Commun.">
        <title>Whole-genome sequencing of Oryza brachyantha reveals mechanisms underlying Oryza genome evolution.</title>
        <authorList>
            <person name="Chen J."/>
            <person name="Huang Q."/>
            <person name="Gao D."/>
            <person name="Wang J."/>
            <person name="Lang Y."/>
            <person name="Liu T."/>
            <person name="Li B."/>
            <person name="Bai Z."/>
            <person name="Luis Goicoechea J."/>
            <person name="Liang C."/>
            <person name="Chen C."/>
            <person name="Zhang W."/>
            <person name="Sun S."/>
            <person name="Liao Y."/>
            <person name="Zhang X."/>
            <person name="Yang L."/>
            <person name="Song C."/>
            <person name="Wang M."/>
            <person name="Shi J."/>
            <person name="Liu G."/>
            <person name="Liu J."/>
            <person name="Zhou H."/>
            <person name="Zhou W."/>
            <person name="Yu Q."/>
            <person name="An N."/>
            <person name="Chen Y."/>
            <person name="Cai Q."/>
            <person name="Wang B."/>
            <person name="Liu B."/>
            <person name="Min J."/>
            <person name="Huang Y."/>
            <person name="Wu H."/>
            <person name="Li Z."/>
            <person name="Zhang Y."/>
            <person name="Yin Y."/>
            <person name="Song W."/>
            <person name="Jiang J."/>
            <person name="Jackson S.A."/>
            <person name="Wing R.A."/>
            <person name="Wang J."/>
            <person name="Chen M."/>
        </authorList>
    </citation>
    <scope>NUCLEOTIDE SEQUENCE [LARGE SCALE GENOMIC DNA]</scope>
    <source>
        <strain evidence="1">cv. IRGC 101232</strain>
    </source>
</reference>
<dbReference type="HOGENOM" id="CLU_2053233_0_0_1"/>
<dbReference type="EnsemblPlants" id="OB01G40480.1">
    <property type="protein sequence ID" value="OB01G40480.1"/>
    <property type="gene ID" value="OB01G40480"/>
</dbReference>
<keyword evidence="2" id="KW-1185">Reference proteome</keyword>
<name>J3L492_ORYBR</name>
<evidence type="ECO:0000313" key="2">
    <source>
        <dbReference type="Proteomes" id="UP000006038"/>
    </source>
</evidence>
<organism evidence="1">
    <name type="scientific">Oryza brachyantha</name>
    <name type="common">malo sina</name>
    <dbReference type="NCBI Taxonomy" id="4533"/>
    <lineage>
        <taxon>Eukaryota</taxon>
        <taxon>Viridiplantae</taxon>
        <taxon>Streptophyta</taxon>
        <taxon>Embryophyta</taxon>
        <taxon>Tracheophyta</taxon>
        <taxon>Spermatophyta</taxon>
        <taxon>Magnoliopsida</taxon>
        <taxon>Liliopsida</taxon>
        <taxon>Poales</taxon>
        <taxon>Poaceae</taxon>
        <taxon>BOP clade</taxon>
        <taxon>Oryzoideae</taxon>
        <taxon>Oryzeae</taxon>
        <taxon>Oryzinae</taxon>
        <taxon>Oryza</taxon>
    </lineage>
</organism>
<reference evidence="1" key="2">
    <citation type="submission" date="2013-04" db="UniProtKB">
        <authorList>
            <consortium name="EnsemblPlants"/>
        </authorList>
    </citation>
    <scope>IDENTIFICATION</scope>
</reference>
<dbReference type="AlphaFoldDB" id="J3L492"/>